<evidence type="ECO:0000256" key="9">
    <source>
        <dbReference type="ARBA" id="ARBA00023136"/>
    </source>
</evidence>
<evidence type="ECO:0000256" key="4">
    <source>
        <dbReference type="ARBA" id="ARBA00022692"/>
    </source>
</evidence>
<evidence type="ECO:0000256" key="3">
    <source>
        <dbReference type="ARBA" id="ARBA00022448"/>
    </source>
</evidence>
<dbReference type="InterPro" id="IPR044677">
    <property type="entry name" value="SLC25A3/Pic2/Mir1-like"/>
</dbReference>
<dbReference type="InterPro" id="IPR006311">
    <property type="entry name" value="TAT_signal"/>
</dbReference>
<keyword evidence="7" id="KW-1133">Transmembrane helix</keyword>
<dbReference type="GO" id="GO:0005315">
    <property type="term" value="F:phosphate transmembrane transporter activity"/>
    <property type="evidence" value="ECO:0007669"/>
    <property type="project" value="InterPro"/>
</dbReference>
<evidence type="ECO:0000256" key="1">
    <source>
        <dbReference type="ARBA" id="ARBA00004448"/>
    </source>
</evidence>
<evidence type="ECO:0000256" key="10">
    <source>
        <dbReference type="PROSITE-ProRule" id="PRU00282"/>
    </source>
</evidence>
<name>A0AB34IV86_PRYPA</name>
<evidence type="ECO:0000256" key="8">
    <source>
        <dbReference type="ARBA" id="ARBA00023128"/>
    </source>
</evidence>
<dbReference type="GO" id="GO:1990547">
    <property type="term" value="P:mitochondrial phosphate ion transmembrane transport"/>
    <property type="evidence" value="ECO:0007669"/>
    <property type="project" value="InterPro"/>
</dbReference>
<dbReference type="PANTHER" id="PTHR45671:SF12">
    <property type="entry name" value="MITOCHONDRIAL PHOSPHATE CARRIER PROTEIN"/>
    <property type="match status" value="1"/>
</dbReference>
<accession>A0AB34IV86</accession>
<dbReference type="InterPro" id="IPR018108">
    <property type="entry name" value="MCP_transmembrane"/>
</dbReference>
<comment type="caution">
    <text evidence="12">The sequence shown here is derived from an EMBL/GenBank/DDBJ whole genome shotgun (WGS) entry which is preliminary data.</text>
</comment>
<protein>
    <submittedName>
        <fullName evidence="12">Uncharacterized protein</fullName>
    </submittedName>
</protein>
<comment type="similarity">
    <text evidence="2">Belongs to the mitochondrial carrier (TC 2.A.29) family.</text>
</comment>
<keyword evidence="13" id="KW-1185">Reference proteome</keyword>
<feature type="repeat" description="Solcar" evidence="10">
    <location>
        <begin position="386"/>
        <end position="470"/>
    </location>
</feature>
<dbReference type="EMBL" id="JBGBPQ010000018">
    <property type="protein sequence ID" value="KAL1507057.1"/>
    <property type="molecule type" value="Genomic_DNA"/>
</dbReference>
<feature type="region of interest" description="Disordered" evidence="11">
    <location>
        <begin position="1"/>
        <end position="22"/>
    </location>
</feature>
<dbReference type="InterPro" id="IPR023395">
    <property type="entry name" value="MCP_dom_sf"/>
</dbReference>
<dbReference type="SUPFAM" id="SSF103506">
    <property type="entry name" value="Mitochondrial carrier"/>
    <property type="match status" value="1"/>
</dbReference>
<evidence type="ECO:0000313" key="13">
    <source>
        <dbReference type="Proteomes" id="UP001515480"/>
    </source>
</evidence>
<feature type="repeat" description="Solcar" evidence="10">
    <location>
        <begin position="485"/>
        <end position="582"/>
    </location>
</feature>
<keyword evidence="8" id="KW-0496">Mitochondrion</keyword>
<organism evidence="12 13">
    <name type="scientific">Prymnesium parvum</name>
    <name type="common">Toxic golden alga</name>
    <dbReference type="NCBI Taxonomy" id="97485"/>
    <lineage>
        <taxon>Eukaryota</taxon>
        <taxon>Haptista</taxon>
        <taxon>Haptophyta</taxon>
        <taxon>Prymnesiophyceae</taxon>
        <taxon>Prymnesiales</taxon>
        <taxon>Prymnesiaceae</taxon>
        <taxon>Prymnesium</taxon>
    </lineage>
</organism>
<dbReference type="Gene3D" id="1.50.40.10">
    <property type="entry name" value="Mitochondrial carrier domain"/>
    <property type="match status" value="2"/>
</dbReference>
<keyword evidence="4 10" id="KW-0812">Transmembrane</keyword>
<keyword evidence="9 10" id="KW-0472">Membrane</keyword>
<sequence length="613" mass="63252">MTRPASPHLPPPPTLRPATRRAAAPSALGRRALLHAAALATALPPAPSHAIAALPPSALPPTPWLPLSHFPAGAPPFPEPFTLYLARFLLRYDHASAAWYDSLQSSLPRWWPAATATQTLSRQVAAFATSLTYQLVPYAADGADAAALWRRLGAAYGADGDARAQLRLLFCLLPPHRQPVAMLRAAVEPPHAGAAAAAAALAYGAPAGAEGWWGVPPAAEAAAISAAEAEAALRASPRALLPASTLPVWDGGAGAFRLPGELGEPRVLARGLGRLGRAPITKEVPLAAAAYAGFMASGGCGCALTHLAVVPLDVVKTRIQTRPGVYRGFADALASIREEEGVAMLFQGAGATGVGYFTYGVCVYPLYELFKRALFSAAGAEMVLGARVPLVLSAGAAATVLTCFAITPFEAVRIRMVECPSFAPTLPQAIERYVAEGGVLSLYDGLAPLLVRQVLFGMVKFLIFDTCAEAIKAALPAGAAESAAVGLAVSLVSGALAGVCASIVSQPADVVLSRVAQGDGSSETVGRLPGRVSQAALLRQAANDILRKQGVAGLFRGLPSRCLWSSAIIAGQFFLYDVFKAALHLSAQDLTLFYDALGASAAFASLGSAVDGL</sequence>
<evidence type="ECO:0000256" key="6">
    <source>
        <dbReference type="ARBA" id="ARBA00022792"/>
    </source>
</evidence>
<comment type="subcellular location">
    <subcellularLocation>
        <location evidence="1">Mitochondrion inner membrane</location>
        <topology evidence="1">Multi-pass membrane protein</topology>
    </subcellularLocation>
</comment>
<evidence type="ECO:0000256" key="11">
    <source>
        <dbReference type="SAM" id="MobiDB-lite"/>
    </source>
</evidence>
<evidence type="ECO:0000313" key="12">
    <source>
        <dbReference type="EMBL" id="KAL1507057.1"/>
    </source>
</evidence>
<proteinExistence type="inferred from homology"/>
<reference evidence="12 13" key="1">
    <citation type="journal article" date="2024" name="Science">
        <title>Giant polyketide synthase enzymes in the biosynthesis of giant marine polyether toxins.</title>
        <authorList>
            <person name="Fallon T.R."/>
            <person name="Shende V.V."/>
            <person name="Wierzbicki I.H."/>
            <person name="Pendleton A.L."/>
            <person name="Watervoot N.F."/>
            <person name="Auber R.P."/>
            <person name="Gonzalez D.J."/>
            <person name="Wisecaver J.H."/>
            <person name="Moore B.S."/>
        </authorList>
    </citation>
    <scope>NUCLEOTIDE SEQUENCE [LARGE SCALE GENOMIC DNA]</scope>
    <source>
        <strain evidence="12 13">12B1</strain>
    </source>
</reference>
<keyword evidence="3" id="KW-0813">Transport</keyword>
<evidence type="ECO:0000256" key="2">
    <source>
        <dbReference type="ARBA" id="ARBA00006375"/>
    </source>
</evidence>
<dbReference type="Proteomes" id="UP001515480">
    <property type="component" value="Unassembled WGS sequence"/>
</dbReference>
<dbReference type="PROSITE" id="PS50920">
    <property type="entry name" value="SOLCAR"/>
    <property type="match status" value="3"/>
</dbReference>
<dbReference type="PANTHER" id="PTHR45671">
    <property type="entry name" value="SOLUTE CARRIER FAMILY 25 (MITOCHONDRIAL CARRIER PHOSPHATE CARRIER), MEMBER 3, LIKE-RELATED-RELATED"/>
    <property type="match status" value="1"/>
</dbReference>
<dbReference type="GO" id="GO:0005743">
    <property type="term" value="C:mitochondrial inner membrane"/>
    <property type="evidence" value="ECO:0007669"/>
    <property type="project" value="UniProtKB-SubCell"/>
</dbReference>
<dbReference type="PROSITE" id="PS51318">
    <property type="entry name" value="TAT"/>
    <property type="match status" value="1"/>
</dbReference>
<gene>
    <name evidence="12" type="ORF">AB1Y20_007919</name>
</gene>
<feature type="repeat" description="Solcar" evidence="10">
    <location>
        <begin position="289"/>
        <end position="373"/>
    </location>
</feature>
<dbReference type="AlphaFoldDB" id="A0AB34IV86"/>
<dbReference type="Pfam" id="PF00153">
    <property type="entry name" value="Mito_carr"/>
    <property type="match status" value="3"/>
</dbReference>
<evidence type="ECO:0000256" key="5">
    <source>
        <dbReference type="ARBA" id="ARBA00022737"/>
    </source>
</evidence>
<keyword evidence="5" id="KW-0677">Repeat</keyword>
<keyword evidence="6" id="KW-0999">Mitochondrion inner membrane</keyword>
<evidence type="ECO:0000256" key="7">
    <source>
        <dbReference type="ARBA" id="ARBA00022989"/>
    </source>
</evidence>